<sequence length="275" mass="30884">MATSPFDADDLIRRSILGSIIGFARKKPPKCSTDQHDQSNSSLQHCYQPAARDPYDHTNFIASSCQVGMIHEADRNIACAKIAHDTEEHLLQYRSQQDIYREIVCECAQLENTTASNYSSRSPSQSPPSAALGEDIAKVDAFAGKDEIFCQQSSPNVYPTVPLTTFDSRSSSAFSISIEDFVKLVVTTVKEGGFLTRKNDFAETPEEILRRKRAQNNEAAARYRKRQKELREEAEIELQIQINKNKELKHQVECMQAEIAQLKSALLNARTDSHS</sequence>
<reference evidence="9 10" key="1">
    <citation type="submission" date="2014-11" db="EMBL/GenBank/DDBJ databases">
        <title>Genetic blueprint of the zoonotic pathogen Toxocara canis.</title>
        <authorList>
            <person name="Zhu X.-Q."/>
            <person name="Korhonen P.K."/>
            <person name="Cai H."/>
            <person name="Young N.D."/>
            <person name="Nejsum P."/>
            <person name="von Samson-Himmelstjerna G."/>
            <person name="Boag P.R."/>
            <person name="Tan P."/>
            <person name="Li Q."/>
            <person name="Min J."/>
            <person name="Yang Y."/>
            <person name="Wang X."/>
            <person name="Fang X."/>
            <person name="Hall R.S."/>
            <person name="Hofmann A."/>
            <person name="Sternberg P.W."/>
            <person name="Jex A.R."/>
            <person name="Gasser R.B."/>
        </authorList>
    </citation>
    <scope>NUCLEOTIDE SEQUENCE [LARGE SCALE GENOMIC DNA]</scope>
    <source>
        <strain evidence="9">PN_DK_2014</strain>
    </source>
</reference>
<dbReference type="AlphaFoldDB" id="A0A0B2VP34"/>
<evidence type="ECO:0000256" key="2">
    <source>
        <dbReference type="ARBA" id="ARBA00007163"/>
    </source>
</evidence>
<dbReference type="Pfam" id="PF07716">
    <property type="entry name" value="bZIP_2"/>
    <property type="match status" value="1"/>
</dbReference>
<keyword evidence="6" id="KW-0539">Nucleus</keyword>
<evidence type="ECO:0000313" key="9">
    <source>
        <dbReference type="EMBL" id="KHN82785.1"/>
    </source>
</evidence>
<dbReference type="GO" id="GO:0001228">
    <property type="term" value="F:DNA-binding transcription activator activity, RNA polymerase II-specific"/>
    <property type="evidence" value="ECO:0007669"/>
    <property type="project" value="TreeGrafter"/>
</dbReference>
<keyword evidence="10" id="KW-1185">Reference proteome</keyword>
<comment type="subcellular location">
    <subcellularLocation>
        <location evidence="1">Nucleus</location>
    </subcellularLocation>
</comment>
<evidence type="ECO:0000256" key="7">
    <source>
        <dbReference type="SAM" id="Coils"/>
    </source>
</evidence>
<dbReference type="Gene3D" id="1.20.5.170">
    <property type="match status" value="1"/>
</dbReference>
<dbReference type="SUPFAM" id="SSF57959">
    <property type="entry name" value="Leucine zipper domain"/>
    <property type="match status" value="1"/>
</dbReference>
<dbReference type="SMART" id="SM00338">
    <property type="entry name" value="BRLZ"/>
    <property type="match status" value="1"/>
</dbReference>
<keyword evidence="7" id="KW-0175">Coiled coil</keyword>
<feature type="coiled-coil region" evidence="7">
    <location>
        <begin position="209"/>
        <end position="272"/>
    </location>
</feature>
<evidence type="ECO:0000313" key="10">
    <source>
        <dbReference type="Proteomes" id="UP000031036"/>
    </source>
</evidence>
<keyword evidence="5" id="KW-0804">Transcription</keyword>
<comment type="similarity">
    <text evidence="2">Belongs to the bZIP family.</text>
</comment>
<dbReference type="GO" id="GO:0000977">
    <property type="term" value="F:RNA polymerase II transcription regulatory region sequence-specific DNA binding"/>
    <property type="evidence" value="ECO:0007669"/>
    <property type="project" value="TreeGrafter"/>
</dbReference>
<evidence type="ECO:0000256" key="4">
    <source>
        <dbReference type="ARBA" id="ARBA00023125"/>
    </source>
</evidence>
<organism evidence="9 10">
    <name type="scientific">Toxocara canis</name>
    <name type="common">Canine roundworm</name>
    <dbReference type="NCBI Taxonomy" id="6265"/>
    <lineage>
        <taxon>Eukaryota</taxon>
        <taxon>Metazoa</taxon>
        <taxon>Ecdysozoa</taxon>
        <taxon>Nematoda</taxon>
        <taxon>Chromadorea</taxon>
        <taxon>Rhabditida</taxon>
        <taxon>Spirurina</taxon>
        <taxon>Ascaridomorpha</taxon>
        <taxon>Ascaridoidea</taxon>
        <taxon>Toxocaridae</taxon>
        <taxon>Toxocara</taxon>
    </lineage>
</organism>
<dbReference type="InterPro" id="IPR046347">
    <property type="entry name" value="bZIP_sf"/>
</dbReference>
<comment type="caution">
    <text evidence="9">The sequence shown here is derived from an EMBL/GenBank/DDBJ whole genome shotgun (WGS) entry which is preliminary data.</text>
</comment>
<accession>A0A0B2VP34</accession>
<dbReference type="EMBL" id="JPKZ01001308">
    <property type="protein sequence ID" value="KHN82785.1"/>
    <property type="molecule type" value="Genomic_DNA"/>
</dbReference>
<dbReference type="PANTHER" id="PTHR13044:SF40">
    <property type="entry name" value="TRANSCRIPTION FACTOR ZIP-3"/>
    <property type="match status" value="1"/>
</dbReference>
<evidence type="ECO:0000259" key="8">
    <source>
        <dbReference type="PROSITE" id="PS50217"/>
    </source>
</evidence>
<gene>
    <name evidence="9" type="ORF">Tcan_16051</name>
</gene>
<feature type="domain" description="BZIP" evidence="8">
    <location>
        <begin position="206"/>
        <end position="269"/>
    </location>
</feature>
<evidence type="ECO:0000256" key="1">
    <source>
        <dbReference type="ARBA" id="ARBA00004123"/>
    </source>
</evidence>
<dbReference type="CDD" id="cd14692">
    <property type="entry name" value="bZIP_ATF4"/>
    <property type="match status" value="1"/>
</dbReference>
<proteinExistence type="inferred from homology"/>
<dbReference type="OMA" id="CECAELE"/>
<protein>
    <recommendedName>
        <fullName evidence="8">BZIP domain-containing protein</fullName>
    </recommendedName>
</protein>
<dbReference type="STRING" id="6265.A0A0B2VP34"/>
<dbReference type="GO" id="GO:0005634">
    <property type="term" value="C:nucleus"/>
    <property type="evidence" value="ECO:0007669"/>
    <property type="project" value="UniProtKB-SubCell"/>
</dbReference>
<dbReference type="PANTHER" id="PTHR13044">
    <property type="entry name" value="ACTIVATING TRANSCRIPTION FACTOR ATF 4/5"/>
    <property type="match status" value="1"/>
</dbReference>
<dbReference type="PROSITE" id="PS00036">
    <property type="entry name" value="BZIP_BASIC"/>
    <property type="match status" value="1"/>
</dbReference>
<evidence type="ECO:0000256" key="6">
    <source>
        <dbReference type="ARBA" id="ARBA00023242"/>
    </source>
</evidence>
<dbReference type="PROSITE" id="PS50217">
    <property type="entry name" value="BZIP"/>
    <property type="match status" value="1"/>
</dbReference>
<keyword evidence="3" id="KW-0805">Transcription regulation</keyword>
<dbReference type="InterPro" id="IPR004827">
    <property type="entry name" value="bZIP"/>
</dbReference>
<keyword evidence="4" id="KW-0238">DNA-binding</keyword>
<dbReference type="OrthoDB" id="5848156at2759"/>
<dbReference type="Proteomes" id="UP000031036">
    <property type="component" value="Unassembled WGS sequence"/>
</dbReference>
<evidence type="ECO:0000256" key="5">
    <source>
        <dbReference type="ARBA" id="ARBA00023163"/>
    </source>
</evidence>
<evidence type="ECO:0000256" key="3">
    <source>
        <dbReference type="ARBA" id="ARBA00023015"/>
    </source>
</evidence>
<name>A0A0B2VP34_TOXCA</name>